<dbReference type="GO" id="GO:0046654">
    <property type="term" value="P:tetrahydrofolate biosynthetic process"/>
    <property type="evidence" value="ECO:0007669"/>
    <property type="project" value="UniProtKB-UniPathway"/>
</dbReference>
<protein>
    <recommendedName>
        <fullName evidence="3">dihydrofolate reductase</fullName>
        <ecNumber evidence="3">1.5.1.3</ecNumber>
    </recommendedName>
</protein>
<dbReference type="UniPathway" id="UPA00077">
    <property type="reaction ID" value="UER00158"/>
</dbReference>
<keyword evidence="4" id="KW-0554">One-carbon metabolism</keyword>
<dbReference type="GO" id="GO:0004146">
    <property type="term" value="F:dihydrofolate reductase activity"/>
    <property type="evidence" value="ECO:0007669"/>
    <property type="project" value="UniProtKB-EC"/>
</dbReference>
<dbReference type="Pfam" id="PF00186">
    <property type="entry name" value="DHFR_1"/>
    <property type="match status" value="1"/>
</dbReference>
<evidence type="ECO:0000256" key="2">
    <source>
        <dbReference type="ARBA" id="ARBA00009539"/>
    </source>
</evidence>
<dbReference type="EMBL" id="MGEF01000039">
    <property type="protein sequence ID" value="OGL78078.1"/>
    <property type="molecule type" value="Genomic_DNA"/>
</dbReference>
<evidence type="ECO:0000259" key="8">
    <source>
        <dbReference type="PROSITE" id="PS51330"/>
    </source>
</evidence>
<dbReference type="Gene3D" id="3.40.430.10">
    <property type="entry name" value="Dihydrofolate Reductase, subunit A"/>
    <property type="match status" value="1"/>
</dbReference>
<evidence type="ECO:0000256" key="5">
    <source>
        <dbReference type="ARBA" id="ARBA00022857"/>
    </source>
</evidence>
<dbReference type="SUPFAM" id="SSF53597">
    <property type="entry name" value="Dihydrofolate reductase-like"/>
    <property type="match status" value="1"/>
</dbReference>
<evidence type="ECO:0000256" key="6">
    <source>
        <dbReference type="ARBA" id="ARBA00023002"/>
    </source>
</evidence>
<dbReference type="GO" id="GO:0046452">
    <property type="term" value="P:dihydrofolate metabolic process"/>
    <property type="evidence" value="ECO:0007669"/>
    <property type="project" value="TreeGrafter"/>
</dbReference>
<keyword evidence="5" id="KW-0521">NADP</keyword>
<evidence type="ECO:0000256" key="1">
    <source>
        <dbReference type="ARBA" id="ARBA00004903"/>
    </source>
</evidence>
<dbReference type="CDD" id="cd00209">
    <property type="entry name" value="DHFR"/>
    <property type="match status" value="1"/>
</dbReference>
<dbReference type="InterPro" id="IPR017925">
    <property type="entry name" value="DHFR_CS"/>
</dbReference>
<dbReference type="EC" id="1.5.1.3" evidence="3"/>
<dbReference type="InterPro" id="IPR001796">
    <property type="entry name" value="DHFR_dom"/>
</dbReference>
<dbReference type="Proteomes" id="UP000176604">
    <property type="component" value="Unassembled WGS sequence"/>
</dbReference>
<dbReference type="GO" id="GO:0046655">
    <property type="term" value="P:folic acid metabolic process"/>
    <property type="evidence" value="ECO:0007669"/>
    <property type="project" value="TreeGrafter"/>
</dbReference>
<dbReference type="InterPro" id="IPR024072">
    <property type="entry name" value="DHFR-like_dom_sf"/>
</dbReference>
<reference evidence="9 10" key="1">
    <citation type="journal article" date="2016" name="Nat. Commun.">
        <title>Thousands of microbial genomes shed light on interconnected biogeochemical processes in an aquifer system.</title>
        <authorList>
            <person name="Anantharaman K."/>
            <person name="Brown C.T."/>
            <person name="Hug L.A."/>
            <person name="Sharon I."/>
            <person name="Castelle C.J."/>
            <person name="Probst A.J."/>
            <person name="Thomas B.C."/>
            <person name="Singh A."/>
            <person name="Wilkins M.J."/>
            <person name="Karaoz U."/>
            <person name="Brodie E.L."/>
            <person name="Williams K.H."/>
            <person name="Hubbard S.S."/>
            <person name="Banfield J.F."/>
        </authorList>
    </citation>
    <scope>NUCLEOTIDE SEQUENCE [LARGE SCALE GENOMIC DNA]</scope>
</reference>
<dbReference type="STRING" id="1802397.A3J43_04140"/>
<comment type="pathway">
    <text evidence="1">Cofactor biosynthesis; tetrahydrofolate biosynthesis; 5,6,7,8-tetrahydrofolate from 7,8-dihydrofolate: step 1/1.</text>
</comment>
<dbReference type="InterPro" id="IPR012259">
    <property type="entry name" value="DHFR"/>
</dbReference>
<evidence type="ECO:0000313" key="9">
    <source>
        <dbReference type="EMBL" id="OGL78078.1"/>
    </source>
</evidence>
<evidence type="ECO:0000256" key="3">
    <source>
        <dbReference type="ARBA" id="ARBA00012856"/>
    </source>
</evidence>
<accession>A0A1F7UK47</accession>
<keyword evidence="6" id="KW-0560">Oxidoreductase</keyword>
<evidence type="ECO:0000256" key="7">
    <source>
        <dbReference type="RuleBase" id="RU004474"/>
    </source>
</evidence>
<sequence length="174" mass="19565">MDFALIAACDKEMGIGKGGTLPWHLPGELAYFHRVTSEVAGVQKRNAVIMGRKTWESIPEKRRPLPGRLNCVITRDENYPVPDGVLRFSSLEECLAGLDKDATLEKAYIIGGGELFRQAIAMEGCEAIYLTEVEGIFNCDTFFPPLPQEFNKNTESEVQEENGAKYKFVVYRRQ</sequence>
<dbReference type="AlphaFoldDB" id="A0A1F7UK47"/>
<dbReference type="GO" id="GO:0050661">
    <property type="term" value="F:NADP binding"/>
    <property type="evidence" value="ECO:0007669"/>
    <property type="project" value="InterPro"/>
</dbReference>
<gene>
    <name evidence="9" type="ORF">A3J43_04140</name>
</gene>
<dbReference type="PANTHER" id="PTHR48069:SF3">
    <property type="entry name" value="DIHYDROFOLATE REDUCTASE"/>
    <property type="match status" value="1"/>
</dbReference>
<proteinExistence type="inferred from homology"/>
<feature type="domain" description="DHFR" evidence="8">
    <location>
        <begin position="2"/>
        <end position="173"/>
    </location>
</feature>
<dbReference type="PROSITE" id="PS51330">
    <property type="entry name" value="DHFR_2"/>
    <property type="match status" value="1"/>
</dbReference>
<evidence type="ECO:0000256" key="4">
    <source>
        <dbReference type="ARBA" id="ARBA00022563"/>
    </source>
</evidence>
<comment type="similarity">
    <text evidence="2 7">Belongs to the dihydrofolate reductase family.</text>
</comment>
<dbReference type="PROSITE" id="PS00075">
    <property type="entry name" value="DHFR_1"/>
    <property type="match status" value="1"/>
</dbReference>
<dbReference type="GO" id="GO:0006730">
    <property type="term" value="P:one-carbon metabolic process"/>
    <property type="evidence" value="ECO:0007669"/>
    <property type="project" value="UniProtKB-KW"/>
</dbReference>
<dbReference type="PANTHER" id="PTHR48069">
    <property type="entry name" value="DIHYDROFOLATE REDUCTASE"/>
    <property type="match status" value="1"/>
</dbReference>
<organism evidence="9 10">
    <name type="scientific">Candidatus Uhrbacteria bacterium RIFCSPHIGHO2_12_FULL_54_23</name>
    <dbReference type="NCBI Taxonomy" id="1802397"/>
    <lineage>
        <taxon>Bacteria</taxon>
        <taxon>Candidatus Uhriibacteriota</taxon>
    </lineage>
</organism>
<name>A0A1F7UK47_9BACT</name>
<evidence type="ECO:0000313" key="10">
    <source>
        <dbReference type="Proteomes" id="UP000176604"/>
    </source>
</evidence>
<dbReference type="PRINTS" id="PR00070">
    <property type="entry name" value="DHFR"/>
</dbReference>
<comment type="caution">
    <text evidence="9">The sequence shown here is derived from an EMBL/GenBank/DDBJ whole genome shotgun (WGS) entry which is preliminary data.</text>
</comment>